<sequence length="81" mass="9622">MVLRMRDMLYENPLDHFLSLLIDLLIFFVKSIYYTLETIVLTLTPYQFRKLKLCINKKPNMLLIPLIIISSFGRTQHANHP</sequence>
<feature type="transmembrane region" description="Helical" evidence="1">
    <location>
        <begin position="20"/>
        <end position="43"/>
    </location>
</feature>
<reference evidence="2" key="2">
    <citation type="submission" date="2020-05" db="UniProtKB">
        <authorList>
            <consortium name="EnsemblMetazoa"/>
        </authorList>
    </citation>
    <scope>IDENTIFICATION</scope>
    <source>
        <strain evidence="2">MINIMUS1</strain>
    </source>
</reference>
<dbReference type="Proteomes" id="UP000075920">
    <property type="component" value="Unassembled WGS sequence"/>
</dbReference>
<reference evidence="3" key="1">
    <citation type="submission" date="2013-03" db="EMBL/GenBank/DDBJ databases">
        <title>The Genome Sequence of Anopheles minimus MINIMUS1.</title>
        <authorList>
            <consortium name="The Broad Institute Genomics Platform"/>
            <person name="Neafsey D.E."/>
            <person name="Walton C."/>
            <person name="Walker B."/>
            <person name="Young S.K."/>
            <person name="Zeng Q."/>
            <person name="Gargeya S."/>
            <person name="Fitzgerald M."/>
            <person name="Haas B."/>
            <person name="Abouelleil A."/>
            <person name="Allen A.W."/>
            <person name="Alvarado L."/>
            <person name="Arachchi H.M."/>
            <person name="Berlin A.M."/>
            <person name="Chapman S.B."/>
            <person name="Gainer-Dewar J."/>
            <person name="Goldberg J."/>
            <person name="Griggs A."/>
            <person name="Gujja S."/>
            <person name="Hansen M."/>
            <person name="Howarth C."/>
            <person name="Imamovic A."/>
            <person name="Ireland A."/>
            <person name="Larimer J."/>
            <person name="McCowan C."/>
            <person name="Murphy C."/>
            <person name="Pearson M."/>
            <person name="Poon T.W."/>
            <person name="Priest M."/>
            <person name="Roberts A."/>
            <person name="Saif S."/>
            <person name="Shea T."/>
            <person name="Sisk P."/>
            <person name="Sykes S."/>
            <person name="Wortman J."/>
            <person name="Nusbaum C."/>
            <person name="Birren B."/>
        </authorList>
    </citation>
    <scope>NUCLEOTIDE SEQUENCE [LARGE SCALE GENOMIC DNA]</scope>
    <source>
        <strain evidence="3">MINIMUS1</strain>
    </source>
</reference>
<keyword evidence="1" id="KW-0472">Membrane</keyword>
<proteinExistence type="predicted"/>
<evidence type="ECO:0000256" key="1">
    <source>
        <dbReference type="SAM" id="Phobius"/>
    </source>
</evidence>
<organism evidence="2 3">
    <name type="scientific">Anopheles minimus</name>
    <dbReference type="NCBI Taxonomy" id="112268"/>
    <lineage>
        <taxon>Eukaryota</taxon>
        <taxon>Metazoa</taxon>
        <taxon>Ecdysozoa</taxon>
        <taxon>Arthropoda</taxon>
        <taxon>Hexapoda</taxon>
        <taxon>Insecta</taxon>
        <taxon>Pterygota</taxon>
        <taxon>Neoptera</taxon>
        <taxon>Endopterygota</taxon>
        <taxon>Diptera</taxon>
        <taxon>Nematocera</taxon>
        <taxon>Culicoidea</taxon>
        <taxon>Culicidae</taxon>
        <taxon>Anophelinae</taxon>
        <taxon>Anopheles</taxon>
    </lineage>
</organism>
<keyword evidence="3" id="KW-1185">Reference proteome</keyword>
<evidence type="ECO:0000313" key="2">
    <source>
        <dbReference type="EnsemblMetazoa" id="AMIN006151-PA"/>
    </source>
</evidence>
<protein>
    <submittedName>
        <fullName evidence="2">Uncharacterized protein</fullName>
    </submittedName>
</protein>
<accession>A0A182W729</accession>
<dbReference type="VEuPathDB" id="VectorBase:AMIN006151"/>
<dbReference type="EnsemblMetazoa" id="AMIN006151-RA">
    <property type="protein sequence ID" value="AMIN006151-PA"/>
    <property type="gene ID" value="AMIN006151"/>
</dbReference>
<dbReference type="AlphaFoldDB" id="A0A182W729"/>
<keyword evidence="1" id="KW-1133">Transmembrane helix</keyword>
<evidence type="ECO:0000313" key="3">
    <source>
        <dbReference type="Proteomes" id="UP000075920"/>
    </source>
</evidence>
<dbReference type="STRING" id="112268.A0A182W729"/>
<name>A0A182W729_9DIPT</name>
<keyword evidence="1" id="KW-0812">Transmembrane</keyword>